<dbReference type="EMBL" id="UYYG01001150">
    <property type="protein sequence ID" value="VDN54739.1"/>
    <property type="molecule type" value="Genomic_DNA"/>
</dbReference>
<evidence type="ECO:0000313" key="4">
    <source>
        <dbReference type="Proteomes" id="UP000274756"/>
    </source>
</evidence>
<evidence type="ECO:0000313" key="2">
    <source>
        <dbReference type="EMBL" id="VDN54739.1"/>
    </source>
</evidence>
<dbReference type="OrthoDB" id="2019384at2759"/>
<sequence length="140" mass="16012">MSVPKQYFVPSSEVVTSIVLPTIVFCIAMVIAMLIGINKCKQWELDKIVEMRRTRRIVQRITARLREKNFRTIQRARTMRQRKRSFIGAQSSIATPMNGEAPPSYSINGQLNIGVSPPPSYEDALLDAYYNECMISPCRR</sequence>
<reference evidence="2 4" key="2">
    <citation type="submission" date="2018-11" db="EMBL/GenBank/DDBJ databases">
        <authorList>
            <consortium name="Pathogen Informatics"/>
        </authorList>
    </citation>
    <scope>NUCLEOTIDE SEQUENCE [LARGE SCALE GENOMIC DNA]</scope>
</reference>
<feature type="transmembrane region" description="Helical" evidence="1">
    <location>
        <begin position="14"/>
        <end position="37"/>
    </location>
</feature>
<keyword evidence="1" id="KW-1133">Transmembrane helix</keyword>
<accession>A0A0N4U187</accession>
<organism evidence="3 5">
    <name type="scientific">Dracunculus medinensis</name>
    <name type="common">Guinea worm</name>
    <dbReference type="NCBI Taxonomy" id="318479"/>
    <lineage>
        <taxon>Eukaryota</taxon>
        <taxon>Metazoa</taxon>
        <taxon>Ecdysozoa</taxon>
        <taxon>Nematoda</taxon>
        <taxon>Chromadorea</taxon>
        <taxon>Rhabditida</taxon>
        <taxon>Spirurina</taxon>
        <taxon>Dracunculoidea</taxon>
        <taxon>Dracunculidae</taxon>
        <taxon>Dracunculus</taxon>
    </lineage>
</organism>
<dbReference type="Proteomes" id="UP000274756">
    <property type="component" value="Unassembled WGS sequence"/>
</dbReference>
<keyword evidence="1" id="KW-0472">Membrane</keyword>
<name>A0A0N4U187_DRAME</name>
<evidence type="ECO:0000313" key="5">
    <source>
        <dbReference type="WBParaSite" id="DME_0000035201-mRNA-1"/>
    </source>
</evidence>
<keyword evidence="1" id="KW-0812">Transmembrane</keyword>
<evidence type="ECO:0000256" key="1">
    <source>
        <dbReference type="SAM" id="Phobius"/>
    </source>
</evidence>
<dbReference type="Proteomes" id="UP000038040">
    <property type="component" value="Unplaced"/>
</dbReference>
<protein>
    <submittedName>
        <fullName evidence="2 5">Uncharacterized protein</fullName>
    </submittedName>
</protein>
<gene>
    <name evidence="2" type="ORF">DME_LOCUS4712</name>
</gene>
<keyword evidence="4" id="KW-1185">Reference proteome</keyword>
<dbReference type="WBParaSite" id="DME_0000035201-mRNA-1">
    <property type="protein sequence ID" value="DME_0000035201-mRNA-1"/>
    <property type="gene ID" value="DME_0000035201"/>
</dbReference>
<reference evidence="5" key="1">
    <citation type="submission" date="2017-02" db="UniProtKB">
        <authorList>
            <consortium name="WormBaseParasite"/>
        </authorList>
    </citation>
    <scope>IDENTIFICATION</scope>
</reference>
<proteinExistence type="predicted"/>
<evidence type="ECO:0000313" key="3">
    <source>
        <dbReference type="Proteomes" id="UP000038040"/>
    </source>
</evidence>
<dbReference type="AlphaFoldDB" id="A0A0N4U187"/>